<gene>
    <name evidence="3" type="ORF">RM539_17325</name>
</gene>
<keyword evidence="4" id="KW-1185">Reference proteome</keyword>
<dbReference type="Pfam" id="PF13438">
    <property type="entry name" value="DUF4113"/>
    <property type="match status" value="1"/>
</dbReference>
<dbReference type="RefSeq" id="WP_311504682.1">
    <property type="nucleotide sequence ID" value="NZ_JAVRHK010000019.1"/>
</dbReference>
<sequence>MKWSKIGDVWGIGRQHEKRLQEIKVYNAYQFTRLPNQYVQKEKTQVGLRLKRDLSGECILDLEEIGIRKNIAVTRAFEKMYSDYADLKERVSTYCAKAAFKLRRQDSCCKLIYVFLHTNPHRQDLKQYRSNIAVHTYFPTNSTIDITKHALTGLEKIYREGYQYKKAGIILMALTPASQRQLSLFNPQNPKHGALMKTIDKLNLANQDKVKFAGQDLARVWKVKQERLSKRYTSRLDELIEINCEKF</sequence>
<feature type="domain" description="DNA polymerase Y-family little finger" evidence="1">
    <location>
        <begin position="68"/>
        <end position="184"/>
    </location>
</feature>
<dbReference type="InterPro" id="IPR043502">
    <property type="entry name" value="DNA/RNA_pol_sf"/>
</dbReference>
<comment type="caution">
    <text evidence="3">The sequence shown here is derived from an EMBL/GenBank/DDBJ whole genome shotgun (WGS) entry which is preliminary data.</text>
</comment>
<name>A0ABU3D9Y2_9FLAO</name>
<dbReference type="InterPro" id="IPR025188">
    <property type="entry name" value="DUF4113"/>
</dbReference>
<organism evidence="3 4">
    <name type="scientific">Autumnicola musiva</name>
    <dbReference type="NCBI Taxonomy" id="3075589"/>
    <lineage>
        <taxon>Bacteria</taxon>
        <taxon>Pseudomonadati</taxon>
        <taxon>Bacteroidota</taxon>
        <taxon>Flavobacteriia</taxon>
        <taxon>Flavobacteriales</taxon>
        <taxon>Flavobacteriaceae</taxon>
        <taxon>Autumnicola</taxon>
    </lineage>
</organism>
<evidence type="ECO:0000259" key="1">
    <source>
        <dbReference type="Pfam" id="PF11799"/>
    </source>
</evidence>
<dbReference type="Proteomes" id="UP001262582">
    <property type="component" value="Unassembled WGS sequence"/>
</dbReference>
<reference evidence="3 4" key="1">
    <citation type="submission" date="2023-09" db="EMBL/GenBank/DDBJ databases">
        <authorList>
            <person name="Rey-Velasco X."/>
        </authorList>
    </citation>
    <scope>NUCLEOTIDE SEQUENCE [LARGE SCALE GENOMIC DNA]</scope>
    <source>
        <strain evidence="3 4">F117</strain>
    </source>
</reference>
<feature type="domain" description="DUF4113" evidence="2">
    <location>
        <begin position="194"/>
        <end position="242"/>
    </location>
</feature>
<dbReference type="EMBL" id="JAVRHK010000019">
    <property type="protein sequence ID" value="MDT0678347.1"/>
    <property type="molecule type" value="Genomic_DNA"/>
</dbReference>
<evidence type="ECO:0000313" key="4">
    <source>
        <dbReference type="Proteomes" id="UP001262582"/>
    </source>
</evidence>
<dbReference type="Pfam" id="PF11799">
    <property type="entry name" value="IMS_C"/>
    <property type="match status" value="1"/>
</dbReference>
<dbReference type="SUPFAM" id="SSF56672">
    <property type="entry name" value="DNA/RNA polymerases"/>
    <property type="match status" value="1"/>
</dbReference>
<evidence type="ECO:0000259" key="2">
    <source>
        <dbReference type="Pfam" id="PF13438"/>
    </source>
</evidence>
<evidence type="ECO:0000313" key="3">
    <source>
        <dbReference type="EMBL" id="MDT0678347.1"/>
    </source>
</evidence>
<protein>
    <submittedName>
        <fullName evidence="3">DUF4113 domain-containing protein</fullName>
    </submittedName>
</protein>
<accession>A0ABU3D9Y2</accession>
<proteinExistence type="predicted"/>
<dbReference type="InterPro" id="IPR017961">
    <property type="entry name" value="DNA_pol_Y-fam_little_finger"/>
</dbReference>